<keyword evidence="5" id="KW-1185">Reference proteome</keyword>
<reference evidence="4 5" key="1">
    <citation type="journal article" date="2016" name="Mol. Biol. Evol.">
        <title>Comparative Genomics of Early-Diverging Mushroom-Forming Fungi Provides Insights into the Origins of Lignocellulose Decay Capabilities.</title>
        <authorList>
            <person name="Nagy L.G."/>
            <person name="Riley R."/>
            <person name="Tritt A."/>
            <person name="Adam C."/>
            <person name="Daum C."/>
            <person name="Floudas D."/>
            <person name="Sun H."/>
            <person name="Yadav J.S."/>
            <person name="Pangilinan J."/>
            <person name="Larsson K.H."/>
            <person name="Matsuura K."/>
            <person name="Barry K."/>
            <person name="Labutti K."/>
            <person name="Kuo R."/>
            <person name="Ohm R.A."/>
            <person name="Bhattacharya S.S."/>
            <person name="Shirouzu T."/>
            <person name="Yoshinaga Y."/>
            <person name="Martin F.M."/>
            <person name="Grigoriev I.V."/>
            <person name="Hibbett D.S."/>
        </authorList>
    </citation>
    <scope>NUCLEOTIDE SEQUENCE [LARGE SCALE GENOMIC DNA]</scope>
    <source>
        <strain evidence="4 5">HHB9708</strain>
    </source>
</reference>
<dbReference type="SMART" id="SM00546">
    <property type="entry name" value="CUE"/>
    <property type="match status" value="1"/>
</dbReference>
<feature type="compositionally biased region" description="Polar residues" evidence="1">
    <location>
        <begin position="107"/>
        <end position="119"/>
    </location>
</feature>
<evidence type="ECO:0000256" key="2">
    <source>
        <dbReference type="SAM" id="SignalP"/>
    </source>
</evidence>
<evidence type="ECO:0000313" key="5">
    <source>
        <dbReference type="Proteomes" id="UP000076722"/>
    </source>
</evidence>
<evidence type="ECO:0000313" key="4">
    <source>
        <dbReference type="EMBL" id="KZS87065.1"/>
    </source>
</evidence>
<organism evidence="4 5">
    <name type="scientific">Sistotremastrum niveocremeum HHB9708</name>
    <dbReference type="NCBI Taxonomy" id="1314777"/>
    <lineage>
        <taxon>Eukaryota</taxon>
        <taxon>Fungi</taxon>
        <taxon>Dikarya</taxon>
        <taxon>Basidiomycota</taxon>
        <taxon>Agaricomycotina</taxon>
        <taxon>Agaricomycetes</taxon>
        <taxon>Sistotremastrales</taxon>
        <taxon>Sistotremastraceae</taxon>
        <taxon>Sertulicium</taxon>
        <taxon>Sertulicium niveocremeum</taxon>
    </lineage>
</organism>
<feature type="domain" description="CUE" evidence="3">
    <location>
        <begin position="47"/>
        <end position="90"/>
    </location>
</feature>
<feature type="region of interest" description="Disordered" evidence="1">
    <location>
        <begin position="151"/>
        <end position="193"/>
    </location>
</feature>
<dbReference type="Pfam" id="PF02845">
    <property type="entry name" value="CUE"/>
    <property type="match status" value="1"/>
</dbReference>
<gene>
    <name evidence="4" type="ORF">SISNIDRAFT_461238</name>
</gene>
<evidence type="ECO:0000259" key="3">
    <source>
        <dbReference type="PROSITE" id="PS51140"/>
    </source>
</evidence>
<dbReference type="CDD" id="cd14424">
    <property type="entry name" value="CUE_Cue1p_like"/>
    <property type="match status" value="1"/>
</dbReference>
<feature type="compositionally biased region" description="Basic and acidic residues" evidence="1">
    <location>
        <begin position="183"/>
        <end position="193"/>
    </location>
</feature>
<dbReference type="OrthoDB" id="3824970at2759"/>
<dbReference type="STRING" id="1314777.A0A164MV34"/>
<dbReference type="GO" id="GO:0043130">
    <property type="term" value="F:ubiquitin binding"/>
    <property type="evidence" value="ECO:0007669"/>
    <property type="project" value="InterPro"/>
</dbReference>
<feature type="signal peptide" evidence="2">
    <location>
        <begin position="1"/>
        <end position="26"/>
    </location>
</feature>
<dbReference type="AlphaFoldDB" id="A0A164MV34"/>
<dbReference type="Proteomes" id="UP000076722">
    <property type="component" value="Unassembled WGS sequence"/>
</dbReference>
<dbReference type="InterPro" id="IPR003892">
    <property type="entry name" value="CUE"/>
</dbReference>
<protein>
    <recommendedName>
        <fullName evidence="3">CUE domain-containing protein</fullName>
    </recommendedName>
</protein>
<feature type="compositionally biased region" description="Low complexity" evidence="1">
    <location>
        <begin position="120"/>
        <end position="137"/>
    </location>
</feature>
<sequence>MTEIVNVVVAFAVIALVVRWATKSRSDAAPGRPRSPATILGFRPQRVTDEMVTSVHSMFPNIPEPNIRYDLLRSGNVQVTSNKILEKGFLDAPPAAYFELYPPPATSATSATDLPSNPNSRSAAAHTNATASSSKTSAATTLISRYNLHSRLSSSTPGTEGEDLSNAPSVDVKGSSKGVWETEAEKREASLRERKAKMVLAARKRLLEQEERERKGKGVAA</sequence>
<proteinExistence type="predicted"/>
<accession>A0A164MV34</accession>
<dbReference type="PROSITE" id="PS51140">
    <property type="entry name" value="CUE"/>
    <property type="match status" value="1"/>
</dbReference>
<keyword evidence="2" id="KW-0732">Signal</keyword>
<dbReference type="EMBL" id="KV419457">
    <property type="protein sequence ID" value="KZS87065.1"/>
    <property type="molecule type" value="Genomic_DNA"/>
</dbReference>
<feature type="chain" id="PRO_5007851868" description="CUE domain-containing protein" evidence="2">
    <location>
        <begin position="27"/>
        <end position="221"/>
    </location>
</feature>
<evidence type="ECO:0000256" key="1">
    <source>
        <dbReference type="SAM" id="MobiDB-lite"/>
    </source>
</evidence>
<dbReference type="Gene3D" id="1.10.8.10">
    <property type="entry name" value="DNA helicase RuvA subunit, C-terminal domain"/>
    <property type="match status" value="1"/>
</dbReference>
<name>A0A164MV34_9AGAM</name>
<feature type="region of interest" description="Disordered" evidence="1">
    <location>
        <begin position="107"/>
        <end position="137"/>
    </location>
</feature>